<reference evidence="9 11" key="3">
    <citation type="submission" date="2020-11" db="EMBL/GenBank/DDBJ databases">
        <title>Closed and high quality bacterial genomes of the OMM12 community.</title>
        <authorList>
            <person name="Marbouty M."/>
            <person name="Lamy-Besnier Q."/>
            <person name="Debarbieux L."/>
            <person name="Koszul R."/>
        </authorList>
    </citation>
    <scope>NUCLEOTIDE SEQUENCE [LARGE SCALE GENOMIC DNA]</scope>
    <source>
        <strain evidence="9 11">KB18</strain>
    </source>
</reference>
<dbReference type="Gene3D" id="1.20.120.340">
    <property type="entry name" value="Flagellar protein FliS"/>
    <property type="match status" value="1"/>
</dbReference>
<dbReference type="GO" id="GO:0005829">
    <property type="term" value="C:cytosol"/>
    <property type="evidence" value="ECO:0007669"/>
    <property type="project" value="UniProtKB-SubCell"/>
</dbReference>
<gene>
    <name evidence="8" type="ORF">ADH66_13470</name>
    <name evidence="9" type="ORF">I5Q82_03810</name>
</gene>
<evidence type="ECO:0000256" key="3">
    <source>
        <dbReference type="ARBA" id="ARBA00022490"/>
    </source>
</evidence>
<dbReference type="AlphaFoldDB" id="A0A1Z2XT02"/>
<reference evidence="10" key="2">
    <citation type="submission" date="2017-05" db="EMBL/GenBank/DDBJ databases">
        <title>Improved OligoMM genomes.</title>
        <authorList>
            <person name="Garzetti D."/>
        </authorList>
    </citation>
    <scope>NUCLEOTIDE SEQUENCE [LARGE SCALE GENOMIC DNA]</scope>
    <source>
        <strain evidence="10">KB18</strain>
    </source>
</reference>
<evidence type="ECO:0000256" key="5">
    <source>
        <dbReference type="ARBA" id="ARBA00023186"/>
    </source>
</evidence>
<reference evidence="8" key="1">
    <citation type="journal article" date="2017" name="Genome Announc.">
        <title>High-Quality Whole-Genome Sequences of the Oligo-Mouse-Microbiota Bacterial Community.</title>
        <authorList>
            <person name="Garzetti D."/>
            <person name="Brugiroux S."/>
            <person name="Bunk B."/>
            <person name="Pukall R."/>
            <person name="McCoy K.D."/>
            <person name="Macpherson A.J."/>
            <person name="Stecher B."/>
        </authorList>
    </citation>
    <scope>NUCLEOTIDE SEQUENCE</scope>
    <source>
        <strain evidence="8">KB18</strain>
    </source>
</reference>
<keyword evidence="9" id="KW-0282">Flagellum</keyword>
<evidence type="ECO:0000256" key="6">
    <source>
        <dbReference type="PIRNR" id="PIRNR039090"/>
    </source>
</evidence>
<dbReference type="Proteomes" id="UP000196710">
    <property type="component" value="Chromosome"/>
</dbReference>
<dbReference type="EMBL" id="CP021422">
    <property type="protein sequence ID" value="ASB41574.1"/>
    <property type="molecule type" value="Genomic_DNA"/>
</dbReference>
<sequence>MEHDPIQQYKERSISTMTPDELLLLLFDELMKDLMRCGLAIDQQQYDLLETYADKSVAIINYLDDILDDQYPISQNMHKLYDYFGYQMARVKIGRNKQVLEEVHRMIGELRDSFRQAEKNCAEEAERKAAGARS</sequence>
<feature type="coiled-coil region" evidence="7">
    <location>
        <begin position="100"/>
        <end position="127"/>
    </location>
</feature>
<dbReference type="SUPFAM" id="SSF101116">
    <property type="entry name" value="Flagellar export chaperone FliS"/>
    <property type="match status" value="1"/>
</dbReference>
<comment type="similarity">
    <text evidence="2 6">Belongs to the FliS family.</text>
</comment>
<evidence type="ECO:0000256" key="2">
    <source>
        <dbReference type="ARBA" id="ARBA00008787"/>
    </source>
</evidence>
<dbReference type="Pfam" id="PF02561">
    <property type="entry name" value="FliS"/>
    <property type="match status" value="1"/>
</dbReference>
<keyword evidence="10" id="KW-1185">Reference proteome</keyword>
<keyword evidence="7" id="KW-0175">Coiled coil</keyword>
<keyword evidence="5" id="KW-0143">Chaperone</keyword>
<dbReference type="GO" id="GO:0071973">
    <property type="term" value="P:bacterial-type flagellum-dependent cell motility"/>
    <property type="evidence" value="ECO:0007669"/>
    <property type="project" value="TreeGrafter"/>
</dbReference>
<proteinExistence type="inferred from homology"/>
<dbReference type="InterPro" id="IPR036584">
    <property type="entry name" value="FliS_sf"/>
</dbReference>
<name>A0A1Z2XT02_9FIRM</name>
<dbReference type="PANTHER" id="PTHR34773">
    <property type="entry name" value="FLAGELLAR SECRETION CHAPERONE FLIS"/>
    <property type="match status" value="1"/>
</dbReference>
<accession>A0A1Z2XT02</accession>
<dbReference type="PIRSF" id="PIRSF039090">
    <property type="entry name" value="Flis"/>
    <property type="match status" value="1"/>
</dbReference>
<keyword evidence="9" id="KW-0966">Cell projection</keyword>
<dbReference type="GO" id="GO:0044780">
    <property type="term" value="P:bacterial-type flagellum assembly"/>
    <property type="evidence" value="ECO:0007669"/>
    <property type="project" value="InterPro"/>
</dbReference>
<keyword evidence="4 6" id="KW-1005">Bacterial flagellum biogenesis</keyword>
<evidence type="ECO:0000313" key="10">
    <source>
        <dbReference type="Proteomes" id="UP000196710"/>
    </source>
</evidence>
<organism evidence="9 11">
    <name type="scientific">Acutalibacter muris</name>
    <dbReference type="NCBI Taxonomy" id="1796620"/>
    <lineage>
        <taxon>Bacteria</taxon>
        <taxon>Bacillati</taxon>
        <taxon>Bacillota</taxon>
        <taxon>Clostridia</taxon>
        <taxon>Eubacteriales</taxon>
        <taxon>Acutalibacteraceae</taxon>
        <taxon>Acutalibacter</taxon>
    </lineage>
</organism>
<dbReference type="RefSeq" id="WP_066539664.1">
    <property type="nucleotide sequence ID" value="NZ_CAJTCQ010000005.1"/>
</dbReference>
<evidence type="ECO:0000256" key="1">
    <source>
        <dbReference type="ARBA" id="ARBA00004514"/>
    </source>
</evidence>
<dbReference type="Proteomes" id="UP000596035">
    <property type="component" value="Chromosome"/>
</dbReference>
<evidence type="ECO:0000256" key="4">
    <source>
        <dbReference type="ARBA" id="ARBA00022795"/>
    </source>
</evidence>
<evidence type="ECO:0000313" key="9">
    <source>
        <dbReference type="EMBL" id="QQR30834.1"/>
    </source>
</evidence>
<evidence type="ECO:0000313" key="8">
    <source>
        <dbReference type="EMBL" id="ASB41574.1"/>
    </source>
</evidence>
<keyword evidence="3 6" id="KW-0963">Cytoplasm</keyword>
<dbReference type="KEGG" id="amur:ADH66_13470"/>
<dbReference type="PANTHER" id="PTHR34773:SF1">
    <property type="entry name" value="FLAGELLAR SECRETION CHAPERONE FLIS"/>
    <property type="match status" value="1"/>
</dbReference>
<dbReference type="InterPro" id="IPR003713">
    <property type="entry name" value="FliS"/>
</dbReference>
<evidence type="ECO:0000256" key="7">
    <source>
        <dbReference type="SAM" id="Coils"/>
    </source>
</evidence>
<dbReference type="EMBL" id="CP065321">
    <property type="protein sequence ID" value="QQR30834.1"/>
    <property type="molecule type" value="Genomic_DNA"/>
</dbReference>
<evidence type="ECO:0000313" key="11">
    <source>
        <dbReference type="Proteomes" id="UP000596035"/>
    </source>
</evidence>
<comment type="subcellular location">
    <subcellularLocation>
        <location evidence="1 6">Cytoplasm</location>
        <location evidence="1 6">Cytosol</location>
    </subcellularLocation>
</comment>
<keyword evidence="9" id="KW-0969">Cilium</keyword>
<protein>
    <recommendedName>
        <fullName evidence="6">Flagellar secretion chaperone FliS</fullName>
    </recommendedName>
</protein>